<dbReference type="InterPro" id="IPR006665">
    <property type="entry name" value="OmpA-like"/>
</dbReference>
<gene>
    <name evidence="7" type="ORF">SAMN05421640_0627</name>
</gene>
<dbReference type="EMBL" id="FZPD01000001">
    <property type="protein sequence ID" value="SNS55084.1"/>
    <property type="molecule type" value="Genomic_DNA"/>
</dbReference>
<evidence type="ECO:0000313" key="7">
    <source>
        <dbReference type="EMBL" id="SNS55084.1"/>
    </source>
</evidence>
<evidence type="ECO:0000256" key="2">
    <source>
        <dbReference type="ARBA" id="ARBA00023136"/>
    </source>
</evidence>
<dbReference type="SUPFAM" id="SSF103088">
    <property type="entry name" value="OmpA-like"/>
    <property type="match status" value="1"/>
</dbReference>
<dbReference type="InterPro" id="IPR011990">
    <property type="entry name" value="TPR-like_helical_dom_sf"/>
</dbReference>
<evidence type="ECO:0000256" key="1">
    <source>
        <dbReference type="ARBA" id="ARBA00004442"/>
    </source>
</evidence>
<dbReference type="Gene3D" id="1.25.40.10">
    <property type="entry name" value="Tetratricopeptide repeat domain"/>
    <property type="match status" value="1"/>
</dbReference>
<dbReference type="PROSITE" id="PS51257">
    <property type="entry name" value="PROKAR_LIPOPROTEIN"/>
    <property type="match status" value="1"/>
</dbReference>
<sequence>MRIILFLFISTLFASCSIEKSMNNAEYDAVIAKLGSAPSKNSPEENVMVGDAFRKSNRLVESIPFYREAIKQGTLEEAPNLYLAQALKVEQEYDEAKRILDNYLPKANDDKIRKLAEKELHNLQKIDELKQKESYYRVKNLADLNTEKAEYSPVYSRNYLYFTSNRDGSKIYRTTGTPFTDIYRVATKGANVELTTLSPLDPMINHLDTNEGSVAISPDGSSMIFAKGNDGKAKGYSEVNLFFTRFRNGKWSEPVPLSINVAEAWDSTPAFSPDGTTLYFSSTREGGYGGADLYQAKVNRRGRWVDVRNLGPEINSAGDDVFPYVSEDGSLYFSSDGHPGLGKLDMFRAVREGGHVTVENLGKPMNSSADDFGLFQFNLTRGFFTSNRKGGRGDDDIYTFINDDPDLKVVNYFLTGVTYTTDDAGEEIILPNTKVSLTADNGDVLDEAFTGADGKFDFRVYPEEHYDLIGEKTDYFTVRKDFTTIGKTVDKSTLTEFITNITFETKIMMDPIVLERAIVLDNIYYDLDKANIRSDAALVLDSLVQIMNDNPEIYIELGSHTDSRADDDYNMKLSQRRAQSAVSYIINEGIQAERIVAKGYGETQLLVKNAQTEEEHQRNRRTEFKVLRYNPRDRDDDLPPDESVDEYDRFFKDSGDGNG</sequence>
<dbReference type="Pfam" id="PF00691">
    <property type="entry name" value="OmpA"/>
    <property type="match status" value="1"/>
</dbReference>
<name>A0A239FG84_EKHLU</name>
<dbReference type="RefSeq" id="WP_089355380.1">
    <property type="nucleotide sequence ID" value="NZ_FZPD01000001.1"/>
</dbReference>
<dbReference type="PROSITE" id="PS51123">
    <property type="entry name" value="OMPA_2"/>
    <property type="match status" value="1"/>
</dbReference>
<feature type="compositionally biased region" description="Basic and acidic residues" evidence="5">
    <location>
        <begin position="646"/>
        <end position="659"/>
    </location>
</feature>
<accession>A0A239FG84</accession>
<dbReference type="InterPro" id="IPR011659">
    <property type="entry name" value="WD40"/>
</dbReference>
<dbReference type="GO" id="GO:0009279">
    <property type="term" value="C:cell outer membrane"/>
    <property type="evidence" value="ECO:0007669"/>
    <property type="project" value="UniProtKB-SubCell"/>
</dbReference>
<organism evidence="7 8">
    <name type="scientific">Ekhidna lutea</name>
    <dbReference type="NCBI Taxonomy" id="447679"/>
    <lineage>
        <taxon>Bacteria</taxon>
        <taxon>Pseudomonadati</taxon>
        <taxon>Bacteroidota</taxon>
        <taxon>Cytophagia</taxon>
        <taxon>Cytophagales</taxon>
        <taxon>Reichenbachiellaceae</taxon>
        <taxon>Ekhidna</taxon>
    </lineage>
</organism>
<evidence type="ECO:0000256" key="3">
    <source>
        <dbReference type="ARBA" id="ARBA00023237"/>
    </source>
</evidence>
<dbReference type="Proteomes" id="UP000198393">
    <property type="component" value="Unassembled WGS sequence"/>
</dbReference>
<dbReference type="PRINTS" id="PR01021">
    <property type="entry name" value="OMPADOMAIN"/>
</dbReference>
<keyword evidence="8" id="KW-1185">Reference proteome</keyword>
<dbReference type="OrthoDB" id="1488841at2"/>
<evidence type="ECO:0000256" key="4">
    <source>
        <dbReference type="PROSITE-ProRule" id="PRU00473"/>
    </source>
</evidence>
<dbReference type="Pfam" id="PF07676">
    <property type="entry name" value="PD40"/>
    <property type="match status" value="3"/>
</dbReference>
<comment type="subcellular location">
    <subcellularLocation>
        <location evidence="1">Cell outer membrane</location>
    </subcellularLocation>
</comment>
<keyword evidence="3" id="KW-0998">Cell outer membrane</keyword>
<keyword evidence="2 4" id="KW-0472">Membrane</keyword>
<feature type="domain" description="OmpA-like" evidence="6">
    <location>
        <begin position="513"/>
        <end position="630"/>
    </location>
</feature>
<dbReference type="InterPro" id="IPR050330">
    <property type="entry name" value="Bact_OuterMem_StrucFunc"/>
</dbReference>
<dbReference type="AlphaFoldDB" id="A0A239FG84"/>
<feature type="compositionally biased region" description="Basic and acidic residues" evidence="5">
    <location>
        <begin position="611"/>
        <end position="637"/>
    </location>
</feature>
<dbReference type="InterPro" id="IPR011042">
    <property type="entry name" value="6-blade_b-propeller_TolB-like"/>
</dbReference>
<dbReference type="Gene3D" id="3.30.1330.60">
    <property type="entry name" value="OmpA-like domain"/>
    <property type="match status" value="1"/>
</dbReference>
<dbReference type="PANTHER" id="PTHR30329:SF21">
    <property type="entry name" value="LIPOPROTEIN YIAD-RELATED"/>
    <property type="match status" value="1"/>
</dbReference>
<proteinExistence type="predicted"/>
<dbReference type="CDD" id="cd07185">
    <property type="entry name" value="OmpA_C-like"/>
    <property type="match status" value="1"/>
</dbReference>
<dbReference type="Gene3D" id="2.120.10.30">
    <property type="entry name" value="TolB, C-terminal domain"/>
    <property type="match status" value="1"/>
</dbReference>
<evidence type="ECO:0000259" key="6">
    <source>
        <dbReference type="PROSITE" id="PS51123"/>
    </source>
</evidence>
<evidence type="ECO:0000256" key="5">
    <source>
        <dbReference type="SAM" id="MobiDB-lite"/>
    </source>
</evidence>
<dbReference type="PANTHER" id="PTHR30329">
    <property type="entry name" value="STATOR ELEMENT OF FLAGELLAR MOTOR COMPLEX"/>
    <property type="match status" value="1"/>
</dbReference>
<feature type="region of interest" description="Disordered" evidence="5">
    <location>
        <begin position="611"/>
        <end position="659"/>
    </location>
</feature>
<dbReference type="InterPro" id="IPR036737">
    <property type="entry name" value="OmpA-like_sf"/>
</dbReference>
<reference evidence="7 8" key="1">
    <citation type="submission" date="2017-06" db="EMBL/GenBank/DDBJ databases">
        <authorList>
            <person name="Kim H.J."/>
            <person name="Triplett B.A."/>
        </authorList>
    </citation>
    <scope>NUCLEOTIDE SEQUENCE [LARGE SCALE GENOMIC DNA]</scope>
    <source>
        <strain evidence="7 8">DSM 19307</strain>
    </source>
</reference>
<dbReference type="InterPro" id="IPR006664">
    <property type="entry name" value="OMP_bac"/>
</dbReference>
<evidence type="ECO:0000313" key="8">
    <source>
        <dbReference type="Proteomes" id="UP000198393"/>
    </source>
</evidence>
<dbReference type="SUPFAM" id="SSF82171">
    <property type="entry name" value="DPP6 N-terminal domain-like"/>
    <property type="match status" value="1"/>
</dbReference>
<protein>
    <submittedName>
        <fullName evidence="7">WD40-like Beta Propeller Repeat</fullName>
    </submittedName>
</protein>